<dbReference type="Proteomes" id="UP001443914">
    <property type="component" value="Unassembled WGS sequence"/>
</dbReference>
<evidence type="ECO:0000256" key="4">
    <source>
        <dbReference type="ARBA" id="ARBA00022502"/>
    </source>
</evidence>
<accession>A0AAW1GMG3</accession>
<gene>
    <name evidence="12" type="ORF">RND81_14G062100</name>
</gene>
<evidence type="ECO:0000256" key="9">
    <source>
        <dbReference type="ARBA" id="ARBA00022989"/>
    </source>
</evidence>
<keyword evidence="4 11" id="KW-0337">GPI-anchor biosynthesis</keyword>
<keyword evidence="10 11" id="KW-0472">Membrane</keyword>
<evidence type="ECO:0000256" key="3">
    <source>
        <dbReference type="ARBA" id="ARBA00008698"/>
    </source>
</evidence>
<evidence type="ECO:0000313" key="12">
    <source>
        <dbReference type="EMBL" id="KAK9664699.1"/>
    </source>
</evidence>
<dbReference type="EC" id="2.4.1.-" evidence="11"/>
<comment type="subcellular location">
    <subcellularLocation>
        <location evidence="1 11">Endoplasmic reticulum membrane</location>
        <topology evidence="1 11">Multi-pass membrane protein</topology>
    </subcellularLocation>
</comment>
<dbReference type="GO" id="GO:0000009">
    <property type="term" value="F:alpha-1,6-mannosyltransferase activity"/>
    <property type="evidence" value="ECO:0007669"/>
    <property type="project" value="InterPro"/>
</dbReference>
<feature type="transmembrane region" description="Helical" evidence="11">
    <location>
        <begin position="54"/>
        <end position="76"/>
    </location>
</feature>
<feature type="transmembrane region" description="Helical" evidence="11">
    <location>
        <begin position="152"/>
        <end position="172"/>
    </location>
</feature>
<organism evidence="12 13">
    <name type="scientific">Saponaria officinalis</name>
    <name type="common">Common soapwort</name>
    <name type="synonym">Lychnis saponaria</name>
    <dbReference type="NCBI Taxonomy" id="3572"/>
    <lineage>
        <taxon>Eukaryota</taxon>
        <taxon>Viridiplantae</taxon>
        <taxon>Streptophyta</taxon>
        <taxon>Embryophyta</taxon>
        <taxon>Tracheophyta</taxon>
        <taxon>Spermatophyta</taxon>
        <taxon>Magnoliopsida</taxon>
        <taxon>eudicotyledons</taxon>
        <taxon>Gunneridae</taxon>
        <taxon>Pentapetalae</taxon>
        <taxon>Caryophyllales</taxon>
        <taxon>Caryophyllaceae</taxon>
        <taxon>Caryophylleae</taxon>
        <taxon>Saponaria</taxon>
    </lineage>
</organism>
<evidence type="ECO:0000313" key="13">
    <source>
        <dbReference type="Proteomes" id="UP001443914"/>
    </source>
</evidence>
<keyword evidence="6 11" id="KW-0808">Transferase</keyword>
<evidence type="ECO:0000256" key="7">
    <source>
        <dbReference type="ARBA" id="ARBA00022692"/>
    </source>
</evidence>
<reference evidence="12" key="1">
    <citation type="submission" date="2024-03" db="EMBL/GenBank/DDBJ databases">
        <title>WGS assembly of Saponaria officinalis var. Norfolk2.</title>
        <authorList>
            <person name="Jenkins J."/>
            <person name="Shu S."/>
            <person name="Grimwood J."/>
            <person name="Barry K."/>
            <person name="Goodstein D."/>
            <person name="Schmutz J."/>
            <person name="Leebens-Mack J."/>
            <person name="Osbourn A."/>
        </authorList>
    </citation>
    <scope>NUCLEOTIDE SEQUENCE [LARGE SCALE GENOMIC DNA]</scope>
    <source>
        <strain evidence="12">JIC</strain>
    </source>
</reference>
<feature type="transmembrane region" description="Helical" evidence="11">
    <location>
        <begin position="242"/>
        <end position="266"/>
    </location>
</feature>
<dbReference type="GO" id="GO:0004376">
    <property type="term" value="F:GPI mannosyltransferase activity"/>
    <property type="evidence" value="ECO:0007669"/>
    <property type="project" value="InterPro"/>
</dbReference>
<feature type="transmembrane region" description="Helical" evidence="11">
    <location>
        <begin position="466"/>
        <end position="485"/>
    </location>
</feature>
<evidence type="ECO:0000256" key="8">
    <source>
        <dbReference type="ARBA" id="ARBA00022824"/>
    </source>
</evidence>
<dbReference type="InterPro" id="IPR007315">
    <property type="entry name" value="PIG-V/Gpi18"/>
</dbReference>
<feature type="transmembrane region" description="Helical" evidence="11">
    <location>
        <begin position="312"/>
        <end position="331"/>
    </location>
</feature>
<comment type="similarity">
    <text evidence="3 11">Belongs to the PIGV family.</text>
</comment>
<evidence type="ECO:0000256" key="1">
    <source>
        <dbReference type="ARBA" id="ARBA00004477"/>
    </source>
</evidence>
<evidence type="ECO:0000256" key="10">
    <source>
        <dbReference type="ARBA" id="ARBA00023136"/>
    </source>
</evidence>
<dbReference type="GO" id="GO:0006506">
    <property type="term" value="P:GPI anchor biosynthetic process"/>
    <property type="evidence" value="ECO:0007669"/>
    <property type="project" value="UniProtKB-KW"/>
</dbReference>
<feature type="transmembrane region" description="Helical" evidence="11">
    <location>
        <begin position="414"/>
        <end position="432"/>
    </location>
</feature>
<feature type="transmembrane region" description="Helical" evidence="11">
    <location>
        <begin position="88"/>
        <end position="107"/>
    </location>
</feature>
<dbReference type="PANTHER" id="PTHR12468">
    <property type="entry name" value="GPI MANNOSYLTRANSFERASE 2"/>
    <property type="match status" value="1"/>
</dbReference>
<evidence type="ECO:0000256" key="11">
    <source>
        <dbReference type="RuleBase" id="RU363112"/>
    </source>
</evidence>
<feature type="transmembrane region" description="Helical" evidence="11">
    <location>
        <begin position="178"/>
        <end position="203"/>
    </location>
</feature>
<dbReference type="AlphaFoldDB" id="A0AAW1GMG3"/>
<name>A0AAW1GMG3_SAPOF</name>
<evidence type="ECO:0000256" key="6">
    <source>
        <dbReference type="ARBA" id="ARBA00022679"/>
    </source>
</evidence>
<comment type="function">
    <text evidence="11">Mannosyltransferase involved in glycosylphosphatidylinositol-anchor biosynthesis.</text>
</comment>
<dbReference type="Pfam" id="PF04188">
    <property type="entry name" value="Mannosyl_trans2"/>
    <property type="match status" value="1"/>
</dbReference>
<feature type="transmembrane region" description="Helical" evidence="11">
    <location>
        <begin position="119"/>
        <end position="140"/>
    </location>
</feature>
<keyword evidence="9 11" id="KW-1133">Transmembrane helix</keyword>
<evidence type="ECO:0000256" key="2">
    <source>
        <dbReference type="ARBA" id="ARBA00004687"/>
    </source>
</evidence>
<dbReference type="GO" id="GO:0005789">
    <property type="term" value="C:endoplasmic reticulum membrane"/>
    <property type="evidence" value="ECO:0007669"/>
    <property type="project" value="UniProtKB-SubCell"/>
</dbReference>
<comment type="caution">
    <text evidence="12">The sequence shown here is derived from an EMBL/GenBank/DDBJ whole genome shotgun (WGS) entry which is preliminary data.</text>
</comment>
<dbReference type="EMBL" id="JBDFQZ010000014">
    <property type="protein sequence ID" value="KAK9664699.1"/>
    <property type="molecule type" value="Genomic_DNA"/>
</dbReference>
<keyword evidence="7 11" id="KW-0812">Transmembrane</keyword>
<dbReference type="GO" id="GO:0031501">
    <property type="term" value="C:mannosyltransferase complex"/>
    <property type="evidence" value="ECO:0007669"/>
    <property type="project" value="TreeGrafter"/>
</dbReference>
<evidence type="ECO:0000256" key="5">
    <source>
        <dbReference type="ARBA" id="ARBA00022676"/>
    </source>
</evidence>
<comment type="pathway">
    <text evidence="2 11">Glycolipid biosynthesis; glycosylphosphatidylinositol-anchor biosynthesis.</text>
</comment>
<protein>
    <recommendedName>
        <fullName evidence="11">GPI mannosyltransferase 2</fullName>
        <ecNumber evidence="11">2.4.1.-</ecNumber>
    </recommendedName>
</protein>
<proteinExistence type="inferred from homology"/>
<keyword evidence="8 11" id="KW-0256">Endoplasmic reticulum</keyword>
<dbReference type="PANTHER" id="PTHR12468:SF2">
    <property type="entry name" value="GPI MANNOSYLTRANSFERASE 2"/>
    <property type="match status" value="1"/>
</dbReference>
<sequence>MMKTGTMVVRYAVWSRILVLGLIILWRSLFSPYDTSASLNPACLNHSALSTPPSVVFPTVAAAIQGSVVWDSVYMIRIAECGYEYEQTYAFFPFLPVLLSLLSQSVLRPLIPLIGYRAVLALSGYLINNLAFVLAALFFYRLSVVILKDRDVSLRASILFCFNPASIFYSSIYTESLYALLSFGGIYYLMSGANNVSVIPLALSGFTRSNGVLNAGYFGFKTLHQSYHTIYEKKRFRLALQVILAGAFRCICVFIPFLAFQAYGYYNLCHGRKPDDTRPWCRARVPLLYNFIQSHYWGVGFLRYFQLKQIPNFLLAFPVLSMAYCSISVYLKTDPKNFIMLGFGAASKENNSADVLFSRGEKLSRTDDHHATKQDAISIKRRRLNVSTEASSRSPAESRITIKCGYYSPDLLPFIYHLSFMAATALFVMHVQVSTRFLSASPPLYWYASYLMGFSFGGSRRCGYLIWAYAASYILLGSLLFSNFYPFT</sequence>
<keyword evidence="5 11" id="KW-0328">Glycosyltransferase</keyword>
<keyword evidence="13" id="KW-1185">Reference proteome</keyword>